<evidence type="ECO:0000256" key="1">
    <source>
        <dbReference type="SAM" id="MobiDB-lite"/>
    </source>
</evidence>
<name>A0ABQ6JC54_9ACTN</name>
<reference evidence="3" key="1">
    <citation type="journal article" date="2019" name="Int. J. Syst. Evol. Microbiol.">
        <title>The Global Catalogue of Microorganisms (GCM) 10K type strain sequencing project: providing services to taxonomists for standard genome sequencing and annotation.</title>
        <authorList>
            <consortium name="The Broad Institute Genomics Platform"/>
            <consortium name="The Broad Institute Genome Sequencing Center for Infectious Disease"/>
            <person name="Wu L."/>
            <person name="Ma J."/>
        </authorList>
    </citation>
    <scope>NUCLEOTIDE SEQUENCE [LARGE SCALE GENOMIC DNA]</scope>
    <source>
        <strain evidence="3">NBRC 108730</strain>
    </source>
</reference>
<evidence type="ECO:0000313" key="2">
    <source>
        <dbReference type="EMBL" id="GMA85766.1"/>
    </source>
</evidence>
<evidence type="ECO:0000313" key="3">
    <source>
        <dbReference type="Proteomes" id="UP001157017"/>
    </source>
</evidence>
<sequence>MRLSQMGRARGPRLVVCAAANISSKGDTAPGRGVTSLHLRAGAGSADRSSGTSAPSLFEEVAASRVHDFTLPAAVAMSGAAVSPSMGKMTRRHLTFLLALANVRLGVWVPNPRWAGRWSTTSSARLRPRPSQPVARACSA</sequence>
<protein>
    <submittedName>
        <fullName evidence="2">Uncharacterized protein</fullName>
    </submittedName>
</protein>
<organism evidence="2 3">
    <name type="scientific">Angustibacter aerolatus</name>
    <dbReference type="NCBI Taxonomy" id="1162965"/>
    <lineage>
        <taxon>Bacteria</taxon>
        <taxon>Bacillati</taxon>
        <taxon>Actinomycetota</taxon>
        <taxon>Actinomycetes</taxon>
        <taxon>Kineosporiales</taxon>
        <taxon>Kineosporiaceae</taxon>
    </lineage>
</organism>
<accession>A0ABQ6JC54</accession>
<proteinExistence type="predicted"/>
<feature type="region of interest" description="Disordered" evidence="1">
    <location>
        <begin position="121"/>
        <end position="140"/>
    </location>
</feature>
<dbReference type="EMBL" id="BSUZ01000001">
    <property type="protein sequence ID" value="GMA85766.1"/>
    <property type="molecule type" value="Genomic_DNA"/>
</dbReference>
<comment type="caution">
    <text evidence="2">The sequence shown here is derived from an EMBL/GenBank/DDBJ whole genome shotgun (WGS) entry which is preliminary data.</text>
</comment>
<dbReference type="Proteomes" id="UP001157017">
    <property type="component" value="Unassembled WGS sequence"/>
</dbReference>
<keyword evidence="3" id="KW-1185">Reference proteome</keyword>
<gene>
    <name evidence="2" type="ORF">GCM10025868_10160</name>
</gene>